<dbReference type="Proteomes" id="UP001304243">
    <property type="component" value="Unassembled WGS sequence"/>
</dbReference>
<keyword evidence="5" id="KW-0238">DNA-binding</keyword>
<dbReference type="InterPro" id="IPR036864">
    <property type="entry name" value="Zn2-C6_fun-type_DNA-bd_sf"/>
</dbReference>
<keyword evidence="2" id="KW-0479">Metal-binding</keyword>
<evidence type="ECO:0000313" key="11">
    <source>
        <dbReference type="Proteomes" id="UP001304243"/>
    </source>
</evidence>
<dbReference type="InterPro" id="IPR051615">
    <property type="entry name" value="Transcr_Regulatory_Elem"/>
</dbReference>
<feature type="compositionally biased region" description="Low complexity" evidence="8">
    <location>
        <begin position="696"/>
        <end position="729"/>
    </location>
</feature>
<proteinExistence type="predicted"/>
<dbReference type="SMART" id="SM00906">
    <property type="entry name" value="Fungal_trans"/>
    <property type="match status" value="1"/>
</dbReference>
<keyword evidence="6" id="KW-0804">Transcription</keyword>
<dbReference type="GO" id="GO:0006351">
    <property type="term" value="P:DNA-templated transcription"/>
    <property type="evidence" value="ECO:0007669"/>
    <property type="project" value="InterPro"/>
</dbReference>
<keyword evidence="7" id="KW-0539">Nucleus</keyword>
<comment type="subcellular location">
    <subcellularLocation>
        <location evidence="1">Nucleus</location>
    </subcellularLocation>
</comment>
<feature type="region of interest" description="Disordered" evidence="8">
    <location>
        <begin position="810"/>
        <end position="838"/>
    </location>
</feature>
<dbReference type="SUPFAM" id="SSF57701">
    <property type="entry name" value="Zn2/Cys6 DNA-binding domain"/>
    <property type="match status" value="1"/>
</dbReference>
<comment type="caution">
    <text evidence="10">The sequence shown here is derived from an EMBL/GenBank/DDBJ whole genome shotgun (WGS) entry which is preliminary data.</text>
</comment>
<dbReference type="GO" id="GO:0005634">
    <property type="term" value="C:nucleus"/>
    <property type="evidence" value="ECO:0007669"/>
    <property type="project" value="UniProtKB-SubCell"/>
</dbReference>
<evidence type="ECO:0000256" key="8">
    <source>
        <dbReference type="SAM" id="MobiDB-lite"/>
    </source>
</evidence>
<feature type="compositionally biased region" description="Low complexity" evidence="8">
    <location>
        <begin position="631"/>
        <end position="640"/>
    </location>
</feature>
<dbReference type="PROSITE" id="PS50048">
    <property type="entry name" value="ZN2_CY6_FUNGAL_2"/>
    <property type="match status" value="1"/>
</dbReference>
<dbReference type="PANTHER" id="PTHR31313">
    <property type="entry name" value="TY1 ENHANCER ACTIVATOR"/>
    <property type="match status" value="1"/>
</dbReference>
<dbReference type="GeneID" id="89951181"/>
<evidence type="ECO:0000256" key="6">
    <source>
        <dbReference type="ARBA" id="ARBA00023163"/>
    </source>
</evidence>
<evidence type="ECO:0000313" key="10">
    <source>
        <dbReference type="EMBL" id="KAK4509145.1"/>
    </source>
</evidence>
<evidence type="ECO:0000256" key="2">
    <source>
        <dbReference type="ARBA" id="ARBA00022723"/>
    </source>
</evidence>
<feature type="domain" description="Zn(2)-C6 fungal-type" evidence="9">
    <location>
        <begin position="25"/>
        <end position="54"/>
    </location>
</feature>
<feature type="region of interest" description="Disordered" evidence="8">
    <location>
        <begin position="608"/>
        <end position="640"/>
    </location>
</feature>
<dbReference type="EMBL" id="JASEJX010000039">
    <property type="protein sequence ID" value="KAK4509145.1"/>
    <property type="molecule type" value="Genomic_DNA"/>
</dbReference>
<accession>A0AAN7D792</accession>
<dbReference type="AlphaFoldDB" id="A0AAN7D792"/>
<evidence type="ECO:0000256" key="5">
    <source>
        <dbReference type="ARBA" id="ARBA00023125"/>
    </source>
</evidence>
<evidence type="ECO:0000256" key="4">
    <source>
        <dbReference type="ARBA" id="ARBA00023015"/>
    </source>
</evidence>
<dbReference type="InterPro" id="IPR007219">
    <property type="entry name" value="XnlR_reg_dom"/>
</dbReference>
<dbReference type="GO" id="GO:0003677">
    <property type="term" value="F:DNA binding"/>
    <property type="evidence" value="ECO:0007669"/>
    <property type="project" value="UniProtKB-KW"/>
</dbReference>
<organism evidence="10 11">
    <name type="scientific">Mucor velutinosus</name>
    <dbReference type="NCBI Taxonomy" id="708070"/>
    <lineage>
        <taxon>Eukaryota</taxon>
        <taxon>Fungi</taxon>
        <taxon>Fungi incertae sedis</taxon>
        <taxon>Mucoromycota</taxon>
        <taxon>Mucoromycotina</taxon>
        <taxon>Mucoromycetes</taxon>
        <taxon>Mucorales</taxon>
        <taxon>Mucorineae</taxon>
        <taxon>Mucoraceae</taxon>
        <taxon>Mucor</taxon>
    </lineage>
</organism>
<dbReference type="PANTHER" id="PTHR31313:SF81">
    <property type="entry name" value="TY1 ENHANCER ACTIVATOR"/>
    <property type="match status" value="1"/>
</dbReference>
<feature type="compositionally biased region" description="Low complexity" evidence="8">
    <location>
        <begin position="814"/>
        <end position="832"/>
    </location>
</feature>
<dbReference type="CDD" id="cd12148">
    <property type="entry name" value="fungal_TF_MHR"/>
    <property type="match status" value="1"/>
</dbReference>
<keyword evidence="11" id="KW-1185">Reference proteome</keyword>
<dbReference type="RefSeq" id="XP_064675811.1">
    <property type="nucleotide sequence ID" value="XM_064826754.1"/>
</dbReference>
<evidence type="ECO:0000256" key="1">
    <source>
        <dbReference type="ARBA" id="ARBA00004123"/>
    </source>
</evidence>
<keyword evidence="4" id="KW-0805">Transcription regulation</keyword>
<feature type="region of interest" description="Disordered" evidence="8">
    <location>
        <begin position="156"/>
        <end position="177"/>
    </location>
</feature>
<dbReference type="Pfam" id="PF04082">
    <property type="entry name" value="Fungal_trans"/>
    <property type="match status" value="1"/>
</dbReference>
<feature type="compositionally biased region" description="Polar residues" evidence="8">
    <location>
        <begin position="730"/>
        <end position="751"/>
    </location>
</feature>
<feature type="region of interest" description="Disordered" evidence="8">
    <location>
        <begin position="781"/>
        <end position="800"/>
    </location>
</feature>
<keyword evidence="3" id="KW-0862">Zinc</keyword>
<dbReference type="GO" id="GO:0008270">
    <property type="term" value="F:zinc ion binding"/>
    <property type="evidence" value="ECO:0007669"/>
    <property type="project" value="InterPro"/>
</dbReference>
<sequence>MEVGGLFSLRTKSLSGSKRIKISRACDECRKRKVKCDGVQPCGRCRKSNAECVFAKLPPKRGPPKQYMENLENRLQRVEKALKSMANPIKKMFDEQQQPPSDQSQQPVLSLNDTVSYSAPYTSDMTFTNMDRFTINEIGQAVYVNDLKERTDRIPTLQQQQQHYHHQQQQQEHSNDTLSEIASLSDQSVTATSVELPVPDHLSSRAILKELQPLTEIYFEHVHKYVPMIHKPSFLKQMHSTTNSPSRLLVYAMCAVASRWSPDIIASTNATIPPGYTFYQKALDLLDEFIDSPRISTVQALVLLVKYQEYHQRPGYFYRSYTYLRMASQMCNDLGLGQLEGDSYDIEAKRRTFWATFMYDLLMSIEQGHATYFDVHKCTTGFPLVTGEEGPALEELITNQNIFIQLGKVLSDIYAMARRIYSRQRAQGDSRTQDQIIEEQARLFSLHTHLENFLYEVPPSLIYAPTQDLDSYPAEKQPLGDPFIGFLHITYHFSVILLHRTYATHPPPETEHKFVAFPHRKLCAVSASNITGIADVLLESYPRYVFSYPARGVQHTIHCLAMACTIHKYEMAHADDKSMRESARLQYMLSVDIIQKLSSQSPSEEFSKYYSHQSTTAEKRMSAPVHHYHHQQQQQQQQPQQLNMYIQPEKSKVRRNTLSSVPISISESAALYQSSASITDPSQLATLMAQQEYASYQQQQQQQMPISSWSQQPQQSSSQHSSPRQPQIQLTPSPQQGQSPMYYANSKSTYDTHMYPPPHNQADMMQPPNQTPNYLSVIPPNHHGDMAISPSPAADSGNASVVGRMRRHTFSNSPHQQRQQQHPQQQAQQHPQGSYYSPNVTEPVVMVQNKMVMPSDKQSPYNVMVSPITSGMGMMMTPSSRDEDAIMMDPNNPAITAAAAAAAAAAAMNAANITSTLHSHHHQYDPTSGMSQLYLTDDQQQQQQQISWEGSIISDSGSVQRSEGHVMK</sequence>
<dbReference type="Pfam" id="PF00172">
    <property type="entry name" value="Zn_clus"/>
    <property type="match status" value="1"/>
</dbReference>
<evidence type="ECO:0000259" key="9">
    <source>
        <dbReference type="PROSITE" id="PS50048"/>
    </source>
</evidence>
<reference evidence="10 11" key="1">
    <citation type="submission" date="2022-11" db="EMBL/GenBank/DDBJ databases">
        <title>Mucor velutinosus strain NIH1002 WGS.</title>
        <authorList>
            <person name="Subramanian P."/>
            <person name="Mullikin J.C."/>
            <person name="Segre J.A."/>
            <person name="Zelazny A.M."/>
        </authorList>
    </citation>
    <scope>NUCLEOTIDE SEQUENCE [LARGE SCALE GENOMIC DNA]</scope>
    <source>
        <strain evidence="10 11">NIH1002</strain>
    </source>
</reference>
<dbReference type="CDD" id="cd00067">
    <property type="entry name" value="GAL4"/>
    <property type="match status" value="1"/>
</dbReference>
<dbReference type="PROSITE" id="PS00463">
    <property type="entry name" value="ZN2_CY6_FUNGAL_1"/>
    <property type="match status" value="1"/>
</dbReference>
<feature type="compositionally biased region" description="Low complexity" evidence="8">
    <location>
        <begin position="158"/>
        <end position="171"/>
    </location>
</feature>
<dbReference type="GO" id="GO:0000981">
    <property type="term" value="F:DNA-binding transcription factor activity, RNA polymerase II-specific"/>
    <property type="evidence" value="ECO:0007669"/>
    <property type="project" value="InterPro"/>
</dbReference>
<dbReference type="SMART" id="SM00066">
    <property type="entry name" value="GAL4"/>
    <property type="match status" value="1"/>
</dbReference>
<feature type="region of interest" description="Disordered" evidence="8">
    <location>
        <begin position="696"/>
        <end position="776"/>
    </location>
</feature>
<protein>
    <recommendedName>
        <fullName evidence="9">Zn(2)-C6 fungal-type domain-containing protein</fullName>
    </recommendedName>
</protein>
<dbReference type="InterPro" id="IPR001138">
    <property type="entry name" value="Zn2Cys6_DnaBD"/>
</dbReference>
<gene>
    <name evidence="10" type="ORF">ATC70_007495</name>
</gene>
<name>A0AAN7D792_9FUNG</name>
<dbReference type="Gene3D" id="4.10.240.10">
    <property type="entry name" value="Zn(2)-C6 fungal-type DNA-binding domain"/>
    <property type="match status" value="1"/>
</dbReference>
<feature type="region of interest" description="Disordered" evidence="8">
    <location>
        <begin position="949"/>
        <end position="968"/>
    </location>
</feature>
<evidence type="ECO:0000256" key="7">
    <source>
        <dbReference type="ARBA" id="ARBA00023242"/>
    </source>
</evidence>
<evidence type="ECO:0000256" key="3">
    <source>
        <dbReference type="ARBA" id="ARBA00022833"/>
    </source>
</evidence>